<evidence type="ECO:0000313" key="2">
    <source>
        <dbReference type="EMBL" id="GAG05758.1"/>
    </source>
</evidence>
<comment type="caution">
    <text evidence="2">The sequence shown here is derived from an EMBL/GenBank/DDBJ whole genome shotgun (WGS) entry which is preliminary data.</text>
</comment>
<dbReference type="AlphaFoldDB" id="X0UZP9"/>
<dbReference type="PANTHER" id="PTHR43245">
    <property type="entry name" value="BIFUNCTIONAL POLYMYXIN RESISTANCE PROTEIN ARNA"/>
    <property type="match status" value="1"/>
</dbReference>
<sequence>MQSLMRVLITGNLGYIGTALTPMLMVKGYEVVGLDIDLYRDCTFGDGLVKVPTINKDVRDIALDDLKGIDAICHLAALSNDPLGNLNPKLTFEINYQASVRLAELAKRAGVKRYIFSSSCSNYGAGGDEMLNEESPFNPVTPYGKSKILTERDVSALADDSFSPTFLRNAT</sequence>
<evidence type="ECO:0000259" key="1">
    <source>
        <dbReference type="Pfam" id="PF01370"/>
    </source>
</evidence>
<organism evidence="2">
    <name type="scientific">marine sediment metagenome</name>
    <dbReference type="NCBI Taxonomy" id="412755"/>
    <lineage>
        <taxon>unclassified sequences</taxon>
        <taxon>metagenomes</taxon>
        <taxon>ecological metagenomes</taxon>
    </lineage>
</organism>
<dbReference type="InterPro" id="IPR001509">
    <property type="entry name" value="Epimerase_deHydtase"/>
</dbReference>
<accession>X0UZP9</accession>
<protein>
    <recommendedName>
        <fullName evidence="1">NAD-dependent epimerase/dehydratase domain-containing protein</fullName>
    </recommendedName>
</protein>
<dbReference type="SUPFAM" id="SSF51735">
    <property type="entry name" value="NAD(P)-binding Rossmann-fold domains"/>
    <property type="match status" value="1"/>
</dbReference>
<dbReference type="Pfam" id="PF01370">
    <property type="entry name" value="Epimerase"/>
    <property type="match status" value="1"/>
</dbReference>
<dbReference type="InterPro" id="IPR050177">
    <property type="entry name" value="Lipid_A_modif_metabolic_enz"/>
</dbReference>
<name>X0UZP9_9ZZZZ</name>
<proteinExistence type="predicted"/>
<dbReference type="Gene3D" id="3.40.50.720">
    <property type="entry name" value="NAD(P)-binding Rossmann-like Domain"/>
    <property type="match status" value="1"/>
</dbReference>
<reference evidence="2" key="1">
    <citation type="journal article" date="2014" name="Front. Microbiol.">
        <title>High frequency of phylogenetically diverse reductive dehalogenase-homologous genes in deep subseafloor sedimentary metagenomes.</title>
        <authorList>
            <person name="Kawai M."/>
            <person name="Futagami T."/>
            <person name="Toyoda A."/>
            <person name="Takaki Y."/>
            <person name="Nishi S."/>
            <person name="Hori S."/>
            <person name="Arai W."/>
            <person name="Tsubouchi T."/>
            <person name="Morono Y."/>
            <person name="Uchiyama I."/>
            <person name="Ito T."/>
            <person name="Fujiyama A."/>
            <person name="Inagaki F."/>
            <person name="Takami H."/>
        </authorList>
    </citation>
    <scope>NUCLEOTIDE SEQUENCE</scope>
    <source>
        <strain evidence="2">Expedition CK06-06</strain>
    </source>
</reference>
<dbReference type="EMBL" id="BARS01020308">
    <property type="protein sequence ID" value="GAG05758.1"/>
    <property type="molecule type" value="Genomic_DNA"/>
</dbReference>
<feature type="domain" description="NAD-dependent epimerase/dehydratase" evidence="1">
    <location>
        <begin position="7"/>
        <end position="169"/>
    </location>
</feature>
<dbReference type="CDD" id="cd08946">
    <property type="entry name" value="SDR_e"/>
    <property type="match status" value="1"/>
</dbReference>
<feature type="non-terminal residue" evidence="2">
    <location>
        <position position="171"/>
    </location>
</feature>
<dbReference type="InterPro" id="IPR036291">
    <property type="entry name" value="NAD(P)-bd_dom_sf"/>
</dbReference>
<dbReference type="PANTHER" id="PTHR43245:SF23">
    <property type="entry name" value="NAD(P)-BINDING DOMAIN-CONTAINING PROTEIN"/>
    <property type="match status" value="1"/>
</dbReference>
<gene>
    <name evidence="2" type="ORF">S01H1_32766</name>
</gene>